<dbReference type="AlphaFoldDB" id="A0A0N5ATG0"/>
<organism evidence="1 2">
    <name type="scientific">Syphacia muris</name>
    <dbReference type="NCBI Taxonomy" id="451379"/>
    <lineage>
        <taxon>Eukaryota</taxon>
        <taxon>Metazoa</taxon>
        <taxon>Ecdysozoa</taxon>
        <taxon>Nematoda</taxon>
        <taxon>Chromadorea</taxon>
        <taxon>Rhabditida</taxon>
        <taxon>Spirurina</taxon>
        <taxon>Oxyuridomorpha</taxon>
        <taxon>Oxyuroidea</taxon>
        <taxon>Oxyuridae</taxon>
        <taxon>Syphacia</taxon>
    </lineage>
</organism>
<name>A0A0N5ATG0_9BILA</name>
<evidence type="ECO:0000313" key="1">
    <source>
        <dbReference type="Proteomes" id="UP000046393"/>
    </source>
</evidence>
<accession>A0A0N5ATG0</accession>
<dbReference type="STRING" id="451379.A0A0N5ATG0"/>
<reference evidence="2" key="1">
    <citation type="submission" date="2017-02" db="UniProtKB">
        <authorList>
            <consortium name="WormBaseParasite"/>
        </authorList>
    </citation>
    <scope>IDENTIFICATION</scope>
</reference>
<protein>
    <submittedName>
        <fullName evidence="2">Uncharacterized protein</fullName>
    </submittedName>
</protein>
<dbReference type="Proteomes" id="UP000046393">
    <property type="component" value="Unplaced"/>
</dbReference>
<dbReference type="WBParaSite" id="SMUV_0000811601-mRNA-1">
    <property type="protein sequence ID" value="SMUV_0000811601-mRNA-1"/>
    <property type="gene ID" value="SMUV_0000811601"/>
</dbReference>
<keyword evidence="1" id="KW-1185">Reference proteome</keyword>
<sequence>MRRRKDKLLIYCMCFIEYFQMCYLKLKKSSPPIYVSLPSCISCHRCGSVMRLGIRKYKVHGDVRELQAYRCGKKGCQTFRSPQTLLYPKPSRNVTSTTNSKGIPPKPYGYFDSIKFLQNRVQQNLEVNFAQPIVSVHFS</sequence>
<evidence type="ECO:0000313" key="2">
    <source>
        <dbReference type="WBParaSite" id="SMUV_0000811601-mRNA-1"/>
    </source>
</evidence>
<proteinExistence type="predicted"/>